<dbReference type="PANTHER" id="PTHR31573">
    <property type="entry name" value="ALPHA-KETOGLUTARATE-DEPENDENT DIOXYGENASE ALKB HOMOLOG 2"/>
    <property type="match status" value="1"/>
</dbReference>
<dbReference type="InterPro" id="IPR037151">
    <property type="entry name" value="AlkB-like_sf"/>
</dbReference>
<protein>
    <recommendedName>
        <fullName evidence="3">Fe2OG dioxygenase domain-containing protein</fullName>
    </recommendedName>
</protein>
<dbReference type="GO" id="GO:0006307">
    <property type="term" value="P:DNA alkylation repair"/>
    <property type="evidence" value="ECO:0007669"/>
    <property type="project" value="TreeGrafter"/>
</dbReference>
<feature type="binding site" evidence="1">
    <location>
        <position position="282"/>
    </location>
    <ligand>
        <name>2-oxoglutarate</name>
        <dbReference type="ChEBI" id="CHEBI:16810"/>
    </ligand>
</feature>
<dbReference type="PANTHER" id="PTHR31573:SF1">
    <property type="entry name" value="DNA OXIDATIVE DEMETHYLASE ALKBH2"/>
    <property type="match status" value="1"/>
</dbReference>
<dbReference type="Pfam" id="PF13532">
    <property type="entry name" value="2OG-FeII_Oxy_2"/>
    <property type="match status" value="1"/>
</dbReference>
<proteinExistence type="predicted"/>
<feature type="domain" description="Fe2OG dioxygenase" evidence="3">
    <location>
        <begin position="176"/>
        <end position="285"/>
    </location>
</feature>
<dbReference type="AlphaFoldDB" id="A0A8H3Z5F9"/>
<dbReference type="GO" id="GO:0051747">
    <property type="term" value="F:cytosine C-5 DNA demethylase activity"/>
    <property type="evidence" value="ECO:0007669"/>
    <property type="project" value="TreeGrafter"/>
</dbReference>
<feature type="region of interest" description="Disordered" evidence="2">
    <location>
        <begin position="317"/>
        <end position="373"/>
    </location>
</feature>
<dbReference type="InterPro" id="IPR005123">
    <property type="entry name" value="Oxoglu/Fe-dep_dioxygenase_dom"/>
</dbReference>
<dbReference type="PROSITE" id="PS51471">
    <property type="entry name" value="FE2OG_OXY"/>
    <property type="match status" value="1"/>
</dbReference>
<dbReference type="Gene3D" id="2.60.120.590">
    <property type="entry name" value="Alpha-ketoglutarate-dependent dioxygenase AlkB-like"/>
    <property type="match status" value="1"/>
</dbReference>
<accession>A0A8H3Z5F9</accession>
<gene>
    <name evidence="4" type="ORF">EG327_004193</name>
</gene>
<feature type="binding site" evidence="1">
    <location>
        <position position="183"/>
    </location>
    <ligand>
        <name>2-oxoglutarate</name>
        <dbReference type="ChEBI" id="CHEBI:16810"/>
    </ligand>
</feature>
<feature type="binding site" evidence="1">
    <location>
        <position position="195"/>
    </location>
    <ligand>
        <name>2-oxoglutarate</name>
        <dbReference type="ChEBI" id="CHEBI:16810"/>
    </ligand>
</feature>
<evidence type="ECO:0000256" key="2">
    <source>
        <dbReference type="SAM" id="MobiDB-lite"/>
    </source>
</evidence>
<keyword evidence="5" id="KW-1185">Reference proteome</keyword>
<evidence type="ECO:0000313" key="4">
    <source>
        <dbReference type="EMBL" id="KAE9986710.1"/>
    </source>
</evidence>
<feature type="binding site" evidence="1">
    <location>
        <position position="262"/>
    </location>
    <ligand>
        <name>2-oxoglutarate</name>
        <dbReference type="ChEBI" id="CHEBI:16810"/>
    </ligand>
</feature>
<feature type="binding site" evidence="1">
    <location>
        <position position="198"/>
    </location>
    <ligand>
        <name>substrate</name>
    </ligand>
</feature>
<dbReference type="EMBL" id="WNWR01000252">
    <property type="protein sequence ID" value="KAE9986710.1"/>
    <property type="molecule type" value="Genomic_DNA"/>
</dbReference>
<organism evidence="4 5">
    <name type="scientific">Venturia inaequalis</name>
    <name type="common">Apple scab fungus</name>
    <dbReference type="NCBI Taxonomy" id="5025"/>
    <lineage>
        <taxon>Eukaryota</taxon>
        <taxon>Fungi</taxon>
        <taxon>Dikarya</taxon>
        <taxon>Ascomycota</taxon>
        <taxon>Pezizomycotina</taxon>
        <taxon>Dothideomycetes</taxon>
        <taxon>Pleosporomycetidae</taxon>
        <taxon>Venturiales</taxon>
        <taxon>Venturiaceae</taxon>
        <taxon>Venturia</taxon>
    </lineage>
</organism>
<name>A0A8H3Z5F9_VENIN</name>
<dbReference type="GO" id="GO:0008198">
    <property type="term" value="F:ferrous iron binding"/>
    <property type="evidence" value="ECO:0007669"/>
    <property type="project" value="TreeGrafter"/>
</dbReference>
<dbReference type="GO" id="GO:0035516">
    <property type="term" value="F:broad specificity oxidative DNA demethylase activity"/>
    <property type="evidence" value="ECO:0007669"/>
    <property type="project" value="TreeGrafter"/>
</dbReference>
<reference evidence="4 5" key="1">
    <citation type="submission" date="2019-07" db="EMBL/GenBank/DDBJ databases">
        <title>Venturia inaequalis Genome Resource.</title>
        <authorList>
            <person name="Lichtner F.J."/>
        </authorList>
    </citation>
    <scope>NUCLEOTIDE SEQUENCE [LARGE SCALE GENOMIC DNA]</scope>
    <source>
        <strain evidence="4 5">DMI_063113</strain>
    </source>
</reference>
<feature type="binding site" evidence="1">
    <location>
        <position position="276"/>
    </location>
    <ligand>
        <name>2-oxoglutarate</name>
        <dbReference type="ChEBI" id="CHEBI:16810"/>
    </ligand>
</feature>
<sequence length="373" mass="41593">MSKKRTLDAFFTPKPQQNNNNKKPRLMESTEPPSNHPTYPFPLAQFPTHITEALASVPATKGNPMNNQPDLDLIWYQPFLPRNLANSIFEILRTNLFFYRVTYTIKRGNVNQLIHTPRFTTVFGIDESARFDAGGGIVDARTGSGVGRGRYKIAPRPIPGCLDLLRRAAERVTGEVFNFCLVNYYGGGGDGISFHSDDEAFLGVEPAIASFSLGAERDFLMKRKGGREGEGRERQVGKLVKVAMGSGDMVLMRGKTQGSWVHSIPKRKGGEAGKGRINITFRRAMVRAGTDNYYRYNVGEGCVFVWDGVRKEMVEWKGEGGKEGKVEDRTEGKVDEVSGERAEKEKEKETTEEAKEEKQTTGEAKDEKHTTGE</sequence>
<dbReference type="InterPro" id="IPR032852">
    <property type="entry name" value="ALKBH2"/>
</dbReference>
<evidence type="ECO:0000313" key="5">
    <source>
        <dbReference type="Proteomes" id="UP000490939"/>
    </source>
</evidence>
<dbReference type="Proteomes" id="UP000490939">
    <property type="component" value="Unassembled WGS sequence"/>
</dbReference>
<dbReference type="InterPro" id="IPR027450">
    <property type="entry name" value="AlkB-like"/>
</dbReference>
<feature type="binding site" evidence="1">
    <location>
        <position position="280"/>
    </location>
    <ligand>
        <name>2-oxoglutarate</name>
        <dbReference type="ChEBI" id="CHEBI:16810"/>
    </ligand>
</feature>
<feature type="binding site" evidence="1">
    <location>
        <position position="185"/>
    </location>
    <ligand>
        <name>2-oxoglutarate</name>
        <dbReference type="ChEBI" id="CHEBI:16810"/>
    </ligand>
</feature>
<evidence type="ECO:0000259" key="3">
    <source>
        <dbReference type="PROSITE" id="PS51471"/>
    </source>
</evidence>
<comment type="caution">
    <text evidence="4">The sequence shown here is derived from an EMBL/GenBank/DDBJ whole genome shotgun (WGS) entry which is preliminary data.</text>
</comment>
<evidence type="ECO:0000256" key="1">
    <source>
        <dbReference type="PIRSR" id="PIRSR632852-1"/>
    </source>
</evidence>
<feature type="region of interest" description="Disordered" evidence="2">
    <location>
        <begin position="1"/>
        <end position="37"/>
    </location>
</feature>
<dbReference type="SUPFAM" id="SSF51197">
    <property type="entry name" value="Clavaminate synthase-like"/>
    <property type="match status" value="1"/>
</dbReference>